<organism evidence="2 3">
    <name type="scientific">Sunxiuqinia elliptica</name>
    <dbReference type="NCBI Taxonomy" id="655355"/>
    <lineage>
        <taxon>Bacteria</taxon>
        <taxon>Pseudomonadati</taxon>
        <taxon>Bacteroidota</taxon>
        <taxon>Bacteroidia</taxon>
        <taxon>Marinilabiliales</taxon>
        <taxon>Prolixibacteraceae</taxon>
        <taxon>Sunxiuqinia</taxon>
    </lineage>
</organism>
<gene>
    <name evidence="2" type="ORF">SAMN05216283_10155</name>
</gene>
<evidence type="ECO:0000256" key="1">
    <source>
        <dbReference type="SAM" id="SignalP"/>
    </source>
</evidence>
<protein>
    <submittedName>
        <fullName evidence="2">Uncharacterized protein</fullName>
    </submittedName>
</protein>
<keyword evidence="1" id="KW-0732">Signal</keyword>
<feature type="chain" id="PRO_5011577806" evidence="1">
    <location>
        <begin position="19"/>
        <end position="79"/>
    </location>
</feature>
<dbReference type="STRING" id="655355.SAMN05216283_10155"/>
<dbReference type="RefSeq" id="WP_093917820.1">
    <property type="nucleotide sequence ID" value="NZ_FONW01000001.1"/>
</dbReference>
<dbReference type="AlphaFoldDB" id="A0A1I2A8D2"/>
<accession>A0A1I2A8D2</accession>
<evidence type="ECO:0000313" key="2">
    <source>
        <dbReference type="EMBL" id="SFE40325.1"/>
    </source>
</evidence>
<sequence length="79" mass="8856">MKSRLSKLAFLAAIGVVALTGIQAKSGNSMFVQEVEPELEIENWMVDDSFWNKATTSLDPATEKSLAIEAWMTDDNYWN</sequence>
<feature type="signal peptide" evidence="1">
    <location>
        <begin position="1"/>
        <end position="18"/>
    </location>
</feature>
<proteinExistence type="predicted"/>
<keyword evidence="3" id="KW-1185">Reference proteome</keyword>
<dbReference type="EMBL" id="FONW01000001">
    <property type="protein sequence ID" value="SFE40325.1"/>
    <property type="molecule type" value="Genomic_DNA"/>
</dbReference>
<reference evidence="2 3" key="1">
    <citation type="submission" date="2016-10" db="EMBL/GenBank/DDBJ databases">
        <authorList>
            <person name="de Groot N.N."/>
        </authorList>
    </citation>
    <scope>NUCLEOTIDE SEQUENCE [LARGE SCALE GENOMIC DNA]</scope>
    <source>
        <strain evidence="2 3">CGMCC 1.9156</strain>
    </source>
</reference>
<dbReference type="Proteomes" id="UP000198964">
    <property type="component" value="Unassembled WGS sequence"/>
</dbReference>
<name>A0A1I2A8D2_9BACT</name>
<evidence type="ECO:0000313" key="3">
    <source>
        <dbReference type="Proteomes" id="UP000198964"/>
    </source>
</evidence>